<feature type="region of interest" description="Disordered" evidence="1">
    <location>
        <begin position="171"/>
        <end position="218"/>
    </location>
</feature>
<protein>
    <recommendedName>
        <fullName evidence="5">Flagellar basal body-associated protein FliL</fullName>
    </recommendedName>
</protein>
<gene>
    <name evidence="3" type="ORF">NZH93_35190</name>
</gene>
<feature type="region of interest" description="Disordered" evidence="1">
    <location>
        <begin position="21"/>
        <end position="108"/>
    </location>
</feature>
<keyword evidence="2" id="KW-0472">Membrane</keyword>
<feature type="compositionally biased region" description="Low complexity" evidence="1">
    <location>
        <begin position="181"/>
        <end position="205"/>
    </location>
</feature>
<feature type="transmembrane region" description="Helical" evidence="2">
    <location>
        <begin position="141"/>
        <end position="164"/>
    </location>
</feature>
<evidence type="ECO:0000256" key="2">
    <source>
        <dbReference type="SAM" id="Phobius"/>
    </source>
</evidence>
<evidence type="ECO:0008006" key="5">
    <source>
        <dbReference type="Google" id="ProtNLM"/>
    </source>
</evidence>
<dbReference type="EMBL" id="JANYMP010000022">
    <property type="protein sequence ID" value="MCS7482123.1"/>
    <property type="molecule type" value="Genomic_DNA"/>
</dbReference>
<evidence type="ECO:0000313" key="4">
    <source>
        <dbReference type="Proteomes" id="UP001141259"/>
    </source>
</evidence>
<proteinExistence type="predicted"/>
<evidence type="ECO:0000313" key="3">
    <source>
        <dbReference type="EMBL" id="MCS7482123.1"/>
    </source>
</evidence>
<dbReference type="Proteomes" id="UP001141259">
    <property type="component" value="Unassembled WGS sequence"/>
</dbReference>
<keyword evidence="4" id="KW-1185">Reference proteome</keyword>
<sequence>MGWQEELSALDEALAAGRITADQHRSRRDELLAAASGGGPAPARWRASQPVDPETTNVIRTSDFADPEKTQQVRPVGFPPPAPNSASTSQPLPVFPPQQQFGQPQRPVPPWEDKGFGVTPSTAAVHGSEVFDSGAGKSPRVGIYVLIGVLAFIVIGGGVFWFGLSGGMGTDSAAPPPPPTTAALTSAPDSSAPPTTTTPPSGLAAVPDPPGSPYPKNGEYTLAAADEAKIIPAGDLEALQKAGVEKVFEKSSGDGDLAYAIAVYVAKDEESAKVLSAALVENRAVPGTSTVELNDVPKSVAMTKLATSNQFLYRGIYTSGKMTVRVATAGPTTVADQDVGAKFTDFMRKVIGSIRVG</sequence>
<organism evidence="3 4">
    <name type="scientific">Umezawaea endophytica</name>
    <dbReference type="NCBI Taxonomy" id="1654476"/>
    <lineage>
        <taxon>Bacteria</taxon>
        <taxon>Bacillati</taxon>
        <taxon>Actinomycetota</taxon>
        <taxon>Actinomycetes</taxon>
        <taxon>Pseudonocardiales</taxon>
        <taxon>Pseudonocardiaceae</taxon>
        <taxon>Umezawaea</taxon>
    </lineage>
</organism>
<feature type="compositionally biased region" description="Basic and acidic residues" evidence="1">
    <location>
        <begin position="21"/>
        <end position="31"/>
    </location>
</feature>
<name>A0A9X2VV11_9PSEU</name>
<keyword evidence="2" id="KW-1133">Transmembrane helix</keyword>
<comment type="caution">
    <text evidence="3">The sequence shown here is derived from an EMBL/GenBank/DDBJ whole genome shotgun (WGS) entry which is preliminary data.</text>
</comment>
<accession>A0A9X2VV11</accession>
<dbReference type="AlphaFoldDB" id="A0A9X2VV11"/>
<reference evidence="3" key="1">
    <citation type="submission" date="2022-08" db="EMBL/GenBank/DDBJ databases">
        <authorList>
            <person name="Tistechok S."/>
            <person name="Samborskyy M."/>
            <person name="Roman I."/>
        </authorList>
    </citation>
    <scope>NUCLEOTIDE SEQUENCE</scope>
    <source>
        <strain evidence="3">DSM 103496</strain>
    </source>
</reference>
<evidence type="ECO:0000256" key="1">
    <source>
        <dbReference type="SAM" id="MobiDB-lite"/>
    </source>
</evidence>
<keyword evidence="2" id="KW-0812">Transmembrane</keyword>
<dbReference type="RefSeq" id="WP_259627605.1">
    <property type="nucleotide sequence ID" value="NZ_JANYMP010000022.1"/>
</dbReference>